<name>A0A7K0BZ50_9ACTN</name>
<proteinExistence type="predicted"/>
<accession>A0A7K0BZ50</accession>
<dbReference type="EMBL" id="WEGH01000003">
    <property type="protein sequence ID" value="MQY06465.1"/>
    <property type="molecule type" value="Genomic_DNA"/>
</dbReference>
<evidence type="ECO:0000313" key="1">
    <source>
        <dbReference type="EMBL" id="MQY06465.1"/>
    </source>
</evidence>
<keyword evidence="2" id="KW-1185">Reference proteome</keyword>
<dbReference type="SUPFAM" id="SSF55729">
    <property type="entry name" value="Acyl-CoA N-acyltransferases (Nat)"/>
    <property type="match status" value="1"/>
</dbReference>
<evidence type="ECO:0000313" key="2">
    <source>
        <dbReference type="Proteomes" id="UP000487268"/>
    </source>
</evidence>
<dbReference type="InterPro" id="IPR010037">
    <property type="entry name" value="FkbH_domain"/>
</dbReference>
<dbReference type="NCBIfam" id="TIGR01686">
    <property type="entry name" value="FkbH"/>
    <property type="match status" value="1"/>
</dbReference>
<dbReference type="InterPro" id="IPR016181">
    <property type="entry name" value="Acyl_CoA_acyltransferase"/>
</dbReference>
<dbReference type="Gene3D" id="3.40.50.1110">
    <property type="entry name" value="SGNH hydrolase"/>
    <property type="match status" value="1"/>
</dbReference>
<evidence type="ECO:0008006" key="3">
    <source>
        <dbReference type="Google" id="ProtNLM"/>
    </source>
</evidence>
<protein>
    <recommendedName>
        <fullName evidence="3">HAD-IIIC family phosphatase</fullName>
    </recommendedName>
</protein>
<dbReference type="NCBIfam" id="TIGR01681">
    <property type="entry name" value="HAD-SF-IIIC"/>
    <property type="match status" value="1"/>
</dbReference>
<sequence length="620" mass="66627">MAESHESARPRSSEGAADTDTILSELRAAVADGGVPDARVRGRLAALSDPQAVRRAGKVLARMPEGGDLRPARIAVLGTATPGSYEAMLRVQLVAAGVRPGIEVADYGAFEMTLAGRSLADADVVSCVLDDGYFLGDDWSAADVDGLIEHFQARLGGLRELLLANAEAGSATFVLHTVPLPARVRDSVIGWRDRARLSRAWHELNAGLLGLAEHPRIAVTDLVGLLADAGVAARDDRLYRFGDMPYTDGALLVLAKEVRRFVQGRLGLSRKVLALDLDNTLWGGVIGEVGAAGVELGGLYPGNCYQELQRTAARLREQGVVLVLLSKNDADAVEEALAEHPEMVLRADAFSARVVNWAPKVDNLKAAAEALNLSPGSFVFLDDSAFERGHVTDELPEVVALDSGGDPAHIERTLLAHGWFDVPELTGTDRDRPKLYRDRVLREDFASGFGSSEDYLAALEIEVTAEPAGEYSVPRIAQLAARTNQFNLTGRRFDAAETTRMAEDAGHLVASFAVKDRFGDEGVIGAAWVECGAERWRVLNLVLSCRVLGRGVELAIADWIVGRAREAGARVVEGEFEPSPKNRVSADFWERAGFEAAGDGVFTVDVGNAVERPKWITLNG</sequence>
<reference evidence="1 2" key="1">
    <citation type="submission" date="2019-10" db="EMBL/GenBank/DDBJ databases">
        <title>Actinomadura rubteroloni sp. nov. and Actinomadura macrotermitis sp. nov., isolated from the gut of fungus growing-termite Macrotermes natalensis.</title>
        <authorList>
            <person name="Benndorf R."/>
            <person name="Martin K."/>
            <person name="Kuefner M."/>
            <person name="De Beer W."/>
            <person name="Kaster A.-K."/>
            <person name="Vollmers J."/>
            <person name="Poulsen M."/>
            <person name="Beemelmanns C."/>
        </authorList>
    </citation>
    <scope>NUCLEOTIDE SEQUENCE [LARGE SCALE GENOMIC DNA]</scope>
    <source>
        <strain evidence="1 2">RB68</strain>
    </source>
</reference>
<dbReference type="SUPFAM" id="SSF56784">
    <property type="entry name" value="HAD-like"/>
    <property type="match status" value="1"/>
</dbReference>
<organism evidence="1 2">
    <name type="scientific">Actinomadura macrotermitis</name>
    <dbReference type="NCBI Taxonomy" id="2585200"/>
    <lineage>
        <taxon>Bacteria</taxon>
        <taxon>Bacillati</taxon>
        <taxon>Actinomycetota</taxon>
        <taxon>Actinomycetes</taxon>
        <taxon>Streptosporangiales</taxon>
        <taxon>Thermomonosporaceae</taxon>
        <taxon>Actinomadura</taxon>
    </lineage>
</organism>
<dbReference type="Proteomes" id="UP000487268">
    <property type="component" value="Unassembled WGS sequence"/>
</dbReference>
<dbReference type="RefSeq" id="WP_153535732.1">
    <property type="nucleotide sequence ID" value="NZ_WEGH01000003.1"/>
</dbReference>
<dbReference type="InterPro" id="IPR023214">
    <property type="entry name" value="HAD_sf"/>
</dbReference>
<dbReference type="OrthoDB" id="323926at2"/>
<dbReference type="InterPro" id="IPR036412">
    <property type="entry name" value="HAD-like_sf"/>
</dbReference>
<dbReference type="InterPro" id="IPR036514">
    <property type="entry name" value="SGNH_hydro_sf"/>
</dbReference>
<dbReference type="Gene3D" id="3.40.50.1000">
    <property type="entry name" value="HAD superfamily/HAD-like"/>
    <property type="match status" value="1"/>
</dbReference>
<comment type="caution">
    <text evidence="1">The sequence shown here is derived from an EMBL/GenBank/DDBJ whole genome shotgun (WGS) entry which is preliminary data.</text>
</comment>
<gene>
    <name evidence="1" type="ORF">ACRB68_45530</name>
</gene>
<dbReference type="AlphaFoldDB" id="A0A7K0BZ50"/>
<dbReference type="Gene3D" id="3.40.630.30">
    <property type="match status" value="1"/>
</dbReference>
<dbReference type="InterPro" id="IPR010033">
    <property type="entry name" value="HAD_SF_ppase_IIIC"/>
</dbReference>